<sequence length="242" mass="27230">MAFSNLFRRYSTTNDVQTASYAYMEGNSIAETLLEELESQCRNSLTLGSSQNKRDSDTLSSSVNGSLLSTHHLSTGATSSQRHSSVDYSWLSPSNNLLQSTNELYHLSDIIKMELCELILNVLAEDCTLIITQFRRNIRAQTKLSTPENIIALFRKTISDYIDQKPRSRSNTNNINDTINSNIKSNNKCSSNIYSLVRNNRINPKCQLDDEQHCIAELAEISITSSSNEGTENNHHRSFAHT</sequence>
<dbReference type="EMBL" id="CAJOAX010000019">
    <property type="protein sequence ID" value="CAF3481275.1"/>
    <property type="molecule type" value="Genomic_DNA"/>
</dbReference>
<dbReference type="InterPro" id="IPR028092">
    <property type="entry name" value="RD3"/>
</dbReference>
<evidence type="ECO:0000313" key="3">
    <source>
        <dbReference type="Proteomes" id="UP000663882"/>
    </source>
</evidence>
<reference evidence="1" key="1">
    <citation type="submission" date="2021-02" db="EMBL/GenBank/DDBJ databases">
        <authorList>
            <person name="Nowell W R."/>
        </authorList>
    </citation>
    <scope>NUCLEOTIDE SEQUENCE</scope>
</reference>
<dbReference type="Proteomes" id="UP000663823">
    <property type="component" value="Unassembled WGS sequence"/>
</dbReference>
<dbReference type="Pfam" id="PF14473">
    <property type="entry name" value="RD3"/>
    <property type="match status" value="1"/>
</dbReference>
<organism evidence="1 3">
    <name type="scientific">Rotaria sordida</name>
    <dbReference type="NCBI Taxonomy" id="392033"/>
    <lineage>
        <taxon>Eukaryota</taxon>
        <taxon>Metazoa</taxon>
        <taxon>Spiralia</taxon>
        <taxon>Gnathifera</taxon>
        <taxon>Rotifera</taxon>
        <taxon>Eurotatoria</taxon>
        <taxon>Bdelloidea</taxon>
        <taxon>Philodinida</taxon>
        <taxon>Philodinidae</taxon>
        <taxon>Rotaria</taxon>
    </lineage>
</organism>
<proteinExistence type="predicted"/>
<evidence type="ECO:0000313" key="1">
    <source>
        <dbReference type="EMBL" id="CAF0889672.1"/>
    </source>
</evidence>
<protein>
    <submittedName>
        <fullName evidence="1">Uncharacterized protein</fullName>
    </submittedName>
</protein>
<accession>A0A813YVD6</accession>
<dbReference type="AlphaFoldDB" id="A0A813YVD6"/>
<gene>
    <name evidence="2" type="ORF">OTI717_LOCUS536</name>
    <name evidence="1" type="ORF">RFH988_LOCUS8412</name>
</gene>
<dbReference type="Proteomes" id="UP000663882">
    <property type="component" value="Unassembled WGS sequence"/>
</dbReference>
<comment type="caution">
    <text evidence="1">The sequence shown here is derived from an EMBL/GenBank/DDBJ whole genome shotgun (WGS) entry which is preliminary data.</text>
</comment>
<dbReference type="EMBL" id="CAJNOO010000284">
    <property type="protein sequence ID" value="CAF0889672.1"/>
    <property type="molecule type" value="Genomic_DNA"/>
</dbReference>
<dbReference type="OrthoDB" id="10012299at2759"/>
<evidence type="ECO:0000313" key="2">
    <source>
        <dbReference type="EMBL" id="CAF3481275.1"/>
    </source>
</evidence>
<name>A0A813YVD6_9BILA</name>